<dbReference type="GO" id="GO:0004815">
    <property type="term" value="F:aspartate-tRNA ligase activity"/>
    <property type="evidence" value="ECO:0007669"/>
    <property type="project" value="UniProtKB-EC"/>
</dbReference>
<dbReference type="RefSeq" id="XP_004339518.1">
    <property type="nucleotide sequence ID" value="XM_004339470.1"/>
</dbReference>
<evidence type="ECO:0000256" key="4">
    <source>
        <dbReference type="ARBA" id="ARBA00022490"/>
    </source>
</evidence>
<keyword evidence="4" id="KW-0963">Cytoplasm</keyword>
<keyword evidence="8" id="KW-0648">Protein biosynthesis</keyword>
<feature type="coiled-coil region" evidence="12">
    <location>
        <begin position="33"/>
        <end position="60"/>
    </location>
</feature>
<dbReference type="Pfam" id="PF01336">
    <property type="entry name" value="tRNA_anti-codon"/>
    <property type="match status" value="1"/>
</dbReference>
<dbReference type="GO" id="GO:0003723">
    <property type="term" value="F:RNA binding"/>
    <property type="evidence" value="ECO:0007669"/>
    <property type="project" value="TreeGrafter"/>
</dbReference>
<dbReference type="NCBIfam" id="NF003483">
    <property type="entry name" value="PRK05159.1"/>
    <property type="match status" value="1"/>
</dbReference>
<dbReference type="NCBIfam" id="TIGR00458">
    <property type="entry name" value="aspS_nondisc"/>
    <property type="match status" value="1"/>
</dbReference>
<dbReference type="CDD" id="cd04320">
    <property type="entry name" value="AspRS_cyto_N"/>
    <property type="match status" value="1"/>
</dbReference>
<dbReference type="PANTHER" id="PTHR43450">
    <property type="entry name" value="ASPARTYL-TRNA SYNTHETASE"/>
    <property type="match status" value="1"/>
</dbReference>
<evidence type="ECO:0000256" key="2">
    <source>
        <dbReference type="ARBA" id="ARBA00005312"/>
    </source>
</evidence>
<comment type="similarity">
    <text evidence="2">Belongs to the class-II aminoacyl-tRNA synthetase family. Type 2 subfamily.</text>
</comment>
<feature type="region of interest" description="Disordered" evidence="13">
    <location>
        <begin position="66"/>
        <end position="99"/>
    </location>
</feature>
<keyword evidence="9" id="KW-0030">Aminoacyl-tRNA synthetase</keyword>
<name>L8GWY1_ACACF</name>
<dbReference type="KEGG" id="acan:ACA1_062480"/>
<evidence type="ECO:0000256" key="3">
    <source>
        <dbReference type="ARBA" id="ARBA00012841"/>
    </source>
</evidence>
<feature type="domain" description="Aminoacyl-transfer RNA synthetases class-II family profile" evidence="14">
    <location>
        <begin position="322"/>
        <end position="627"/>
    </location>
</feature>
<dbReference type="VEuPathDB" id="AmoebaDB:ACA1_062480"/>
<dbReference type="GO" id="GO:0006422">
    <property type="term" value="P:aspartyl-tRNA aminoacylation"/>
    <property type="evidence" value="ECO:0007669"/>
    <property type="project" value="InterPro"/>
</dbReference>
<accession>L8GWY1</accession>
<evidence type="ECO:0000256" key="7">
    <source>
        <dbReference type="ARBA" id="ARBA00022840"/>
    </source>
</evidence>
<dbReference type="Gene3D" id="2.40.50.140">
    <property type="entry name" value="Nucleic acid-binding proteins"/>
    <property type="match status" value="1"/>
</dbReference>
<dbReference type="PRINTS" id="PR01042">
    <property type="entry name" value="TRNASYNTHASP"/>
</dbReference>
<dbReference type="Gene3D" id="3.30.930.10">
    <property type="entry name" value="Bira Bifunctional Protein, Domain 2"/>
    <property type="match status" value="1"/>
</dbReference>
<dbReference type="InterPro" id="IPR002312">
    <property type="entry name" value="Asp/Asn-tRNA-synth_IIb"/>
</dbReference>
<keyword evidence="6" id="KW-0547">Nucleotide-binding</keyword>
<evidence type="ECO:0000313" key="16">
    <source>
        <dbReference type="Proteomes" id="UP000011083"/>
    </source>
</evidence>
<feature type="coiled-coil region" evidence="12">
    <location>
        <begin position="246"/>
        <end position="297"/>
    </location>
</feature>
<dbReference type="SUPFAM" id="SSF55681">
    <property type="entry name" value="Class II aaRS and biotin synthetases"/>
    <property type="match status" value="1"/>
</dbReference>
<dbReference type="FunFam" id="3.30.930.10:FF:000013">
    <property type="entry name" value="Aspartate--tRNA ligase, cytoplasmic"/>
    <property type="match status" value="1"/>
</dbReference>
<dbReference type="InterPro" id="IPR004365">
    <property type="entry name" value="NA-bd_OB_tRNA"/>
</dbReference>
<evidence type="ECO:0000256" key="1">
    <source>
        <dbReference type="ARBA" id="ARBA00004496"/>
    </source>
</evidence>
<dbReference type="EC" id="6.1.1.12" evidence="3"/>
<comment type="subcellular location">
    <subcellularLocation>
        <location evidence="1">Cytoplasm</location>
    </subcellularLocation>
</comment>
<reference evidence="15 16" key="1">
    <citation type="journal article" date="2013" name="Genome Biol.">
        <title>Genome of Acanthamoeba castellanii highlights extensive lateral gene transfer and early evolution of tyrosine kinase signaling.</title>
        <authorList>
            <person name="Clarke M."/>
            <person name="Lohan A.J."/>
            <person name="Liu B."/>
            <person name="Lagkouvardos I."/>
            <person name="Roy S."/>
            <person name="Zafar N."/>
            <person name="Bertelli C."/>
            <person name="Schilde C."/>
            <person name="Kianianmomeni A."/>
            <person name="Burglin T.R."/>
            <person name="Frech C."/>
            <person name="Turcotte B."/>
            <person name="Kopec K.O."/>
            <person name="Synnott J.M."/>
            <person name="Choo C."/>
            <person name="Paponov I."/>
            <person name="Finkler A."/>
            <person name="Soon Heng Tan C."/>
            <person name="Hutchins A.P."/>
            <person name="Weinmeier T."/>
            <person name="Rattei T."/>
            <person name="Chu J.S."/>
            <person name="Gimenez G."/>
            <person name="Irimia M."/>
            <person name="Rigden D.J."/>
            <person name="Fitzpatrick D.A."/>
            <person name="Lorenzo-Morales J."/>
            <person name="Bateman A."/>
            <person name="Chiu C.H."/>
            <person name="Tang P."/>
            <person name="Hegemann P."/>
            <person name="Fromm H."/>
            <person name="Raoult D."/>
            <person name="Greub G."/>
            <person name="Miranda-Saavedra D."/>
            <person name="Chen N."/>
            <person name="Nash P."/>
            <person name="Ginger M.L."/>
            <person name="Horn M."/>
            <person name="Schaap P."/>
            <person name="Caler L."/>
            <person name="Loftus B."/>
        </authorList>
    </citation>
    <scope>NUCLEOTIDE SEQUENCE [LARGE SCALE GENOMIC DNA]</scope>
    <source>
        <strain evidence="15 16">Neff</strain>
    </source>
</reference>
<dbReference type="SUPFAM" id="SSF50249">
    <property type="entry name" value="Nucleic acid-binding proteins"/>
    <property type="match status" value="1"/>
</dbReference>
<protein>
    <recommendedName>
        <fullName evidence="3">aspartate--tRNA ligase</fullName>
        <ecNumber evidence="3">6.1.1.12</ecNumber>
    </recommendedName>
    <alternativeName>
        <fullName evidence="10">Aspartyl-tRNA synthetase</fullName>
    </alternativeName>
</protein>
<keyword evidence="7" id="KW-0067">ATP-binding</keyword>
<organism evidence="15 16">
    <name type="scientific">Acanthamoeba castellanii (strain ATCC 30010 / Neff)</name>
    <dbReference type="NCBI Taxonomy" id="1257118"/>
    <lineage>
        <taxon>Eukaryota</taxon>
        <taxon>Amoebozoa</taxon>
        <taxon>Discosea</taxon>
        <taxon>Longamoebia</taxon>
        <taxon>Centramoebida</taxon>
        <taxon>Acanthamoebidae</taxon>
        <taxon>Acanthamoeba</taxon>
    </lineage>
</organism>
<proteinExistence type="inferred from homology"/>
<dbReference type="STRING" id="1257118.L8GWY1"/>
<dbReference type="PROSITE" id="PS50862">
    <property type="entry name" value="AA_TRNA_LIGASE_II"/>
    <property type="match status" value="1"/>
</dbReference>
<dbReference type="GO" id="GO:0005524">
    <property type="term" value="F:ATP binding"/>
    <property type="evidence" value="ECO:0007669"/>
    <property type="project" value="UniProtKB-KW"/>
</dbReference>
<dbReference type="CDD" id="cd00776">
    <property type="entry name" value="AsxRS_core"/>
    <property type="match status" value="1"/>
</dbReference>
<dbReference type="GeneID" id="14918058"/>
<sequence>MEDTKKQALLEGIEAIKQDIKHSTSELQTKKQAKAAQAELEPLLNKLKDLKAKLVASEKEFKDAYPDAAGQGLSKKEAKKAASKAAKKKGTEGAAEPVKEQQSFDNFGVRPLIRSEERTHKVYTNVGNLSAAKDGETVFVRARLYTVRGTGNKLAFVVLRQRTATVQAVLEKNETVSVEMIKFTKGIHRESLVDVEGVVTKAGTEIASCTQKDVELRVTSLFVVSQTLLQELPLLLEDASRPAPILKAQKAQIRKIQAEASAVEAELEQAKKEGKDVTELQAKLEDLSRQKSEAQKFVKVGQKTRLDNRILDLRTSANNAIFRIQSGVCQLFREFLLGQSFTEIHTPKMISAASEGGAGVFKLGYFDGFAYLAQSPQLYKQMAICADFERVFEIGPVFRAENSNTHRHLTEFVGLDLEMAFHEHYHEVLDVLDALFTFLFDGLKNRYAVELEAVRAQYPFEDLKYTSPSPRIEFKEAIALLREDGVEIGDYDDLSTPQEKHLGKLVKKKYGVDFYILDKFPSAIRPFYTMPDPKNPNYSNSYDLFIRTEEICSGAQRIHDAALLEEKAKEKGVSIPTIQAYIDAFKYGAPPHAGGGVGLERVVMLYLGLSNIRKSSLFPRDPTRLTP</sequence>
<dbReference type="EMBL" id="KB007974">
    <property type="protein sequence ID" value="ELR17505.1"/>
    <property type="molecule type" value="Genomic_DNA"/>
</dbReference>
<evidence type="ECO:0000256" key="8">
    <source>
        <dbReference type="ARBA" id="ARBA00022917"/>
    </source>
</evidence>
<dbReference type="PANTHER" id="PTHR43450:SF1">
    <property type="entry name" value="ASPARTATE--TRNA LIGASE, CYTOPLASMIC"/>
    <property type="match status" value="1"/>
</dbReference>
<dbReference type="GO" id="GO:0017101">
    <property type="term" value="C:aminoacyl-tRNA synthetase multienzyme complex"/>
    <property type="evidence" value="ECO:0007669"/>
    <property type="project" value="TreeGrafter"/>
</dbReference>
<dbReference type="InterPro" id="IPR006195">
    <property type="entry name" value="aa-tRNA-synth_II"/>
</dbReference>
<dbReference type="OMA" id="WVHEIRD"/>
<evidence type="ECO:0000256" key="6">
    <source>
        <dbReference type="ARBA" id="ARBA00022741"/>
    </source>
</evidence>
<keyword evidence="16" id="KW-1185">Reference proteome</keyword>
<keyword evidence="12" id="KW-0175">Coiled coil</keyword>
<comment type="catalytic activity">
    <reaction evidence="11">
        <text>tRNA(Asp) + L-aspartate + ATP = L-aspartyl-tRNA(Asp) + AMP + diphosphate</text>
        <dbReference type="Rhea" id="RHEA:19649"/>
        <dbReference type="Rhea" id="RHEA-COMP:9660"/>
        <dbReference type="Rhea" id="RHEA-COMP:9678"/>
        <dbReference type="ChEBI" id="CHEBI:29991"/>
        <dbReference type="ChEBI" id="CHEBI:30616"/>
        <dbReference type="ChEBI" id="CHEBI:33019"/>
        <dbReference type="ChEBI" id="CHEBI:78442"/>
        <dbReference type="ChEBI" id="CHEBI:78516"/>
        <dbReference type="ChEBI" id="CHEBI:456215"/>
        <dbReference type="EC" id="6.1.1.12"/>
    </reaction>
</comment>
<dbReference type="AlphaFoldDB" id="L8GWY1"/>
<evidence type="ECO:0000256" key="11">
    <source>
        <dbReference type="ARBA" id="ARBA00047904"/>
    </source>
</evidence>
<dbReference type="Proteomes" id="UP000011083">
    <property type="component" value="Unassembled WGS sequence"/>
</dbReference>
<dbReference type="InterPro" id="IPR012340">
    <property type="entry name" value="NA-bd_OB-fold"/>
</dbReference>
<dbReference type="InterPro" id="IPR004523">
    <property type="entry name" value="Asp-tRNA_synthase_2"/>
</dbReference>
<dbReference type="HAMAP" id="MF_02075">
    <property type="entry name" value="Asp_tRNA_synth_type2"/>
    <property type="match status" value="1"/>
</dbReference>
<evidence type="ECO:0000256" key="13">
    <source>
        <dbReference type="SAM" id="MobiDB-lite"/>
    </source>
</evidence>
<dbReference type="InterPro" id="IPR045864">
    <property type="entry name" value="aa-tRNA-synth_II/BPL/LPL"/>
</dbReference>
<dbReference type="OrthoDB" id="372395at2759"/>
<evidence type="ECO:0000256" key="10">
    <source>
        <dbReference type="ARBA" id="ARBA00033155"/>
    </source>
</evidence>
<evidence type="ECO:0000313" key="15">
    <source>
        <dbReference type="EMBL" id="ELR17505.1"/>
    </source>
</evidence>
<dbReference type="Pfam" id="PF00152">
    <property type="entry name" value="tRNA-synt_2"/>
    <property type="match status" value="1"/>
</dbReference>
<evidence type="ECO:0000256" key="9">
    <source>
        <dbReference type="ARBA" id="ARBA00023146"/>
    </source>
</evidence>
<dbReference type="FunFam" id="2.40.50.140:FF:000132">
    <property type="entry name" value="Aspartyl-tRNA synthetase, cytoplasmic"/>
    <property type="match status" value="1"/>
</dbReference>
<dbReference type="InterPro" id="IPR004364">
    <property type="entry name" value="Aa-tRNA-synt_II"/>
</dbReference>
<gene>
    <name evidence="15" type="ORF">ACA1_062480</name>
</gene>
<evidence type="ECO:0000256" key="5">
    <source>
        <dbReference type="ARBA" id="ARBA00022598"/>
    </source>
</evidence>
<dbReference type="GO" id="GO:0005829">
    <property type="term" value="C:cytosol"/>
    <property type="evidence" value="ECO:0007669"/>
    <property type="project" value="TreeGrafter"/>
</dbReference>
<evidence type="ECO:0000259" key="14">
    <source>
        <dbReference type="PROSITE" id="PS50862"/>
    </source>
</evidence>
<keyword evidence="5 15" id="KW-0436">Ligase</keyword>
<evidence type="ECO:0000256" key="12">
    <source>
        <dbReference type="SAM" id="Coils"/>
    </source>
</evidence>